<evidence type="ECO:0000256" key="1">
    <source>
        <dbReference type="ARBA" id="ARBA00004651"/>
    </source>
</evidence>
<dbReference type="InterPro" id="IPR017452">
    <property type="entry name" value="GPCR_Rhodpsn_7TM"/>
</dbReference>
<feature type="region of interest" description="Disordered" evidence="11">
    <location>
        <begin position="153"/>
        <end position="185"/>
    </location>
</feature>
<keyword evidence="15" id="KW-1185">Reference proteome</keyword>
<organism evidence="14 15">
    <name type="scientific">Cinara cedri</name>
    <dbReference type="NCBI Taxonomy" id="506608"/>
    <lineage>
        <taxon>Eukaryota</taxon>
        <taxon>Metazoa</taxon>
        <taxon>Ecdysozoa</taxon>
        <taxon>Arthropoda</taxon>
        <taxon>Hexapoda</taxon>
        <taxon>Insecta</taxon>
        <taxon>Pterygota</taxon>
        <taxon>Neoptera</taxon>
        <taxon>Paraneoptera</taxon>
        <taxon>Hemiptera</taxon>
        <taxon>Sternorrhyncha</taxon>
        <taxon>Aphidomorpha</taxon>
        <taxon>Aphidoidea</taxon>
        <taxon>Aphididae</taxon>
        <taxon>Lachninae</taxon>
        <taxon>Cinara</taxon>
    </lineage>
</organism>
<feature type="region of interest" description="Disordered" evidence="11">
    <location>
        <begin position="346"/>
        <end position="365"/>
    </location>
</feature>
<keyword evidence="3" id="KW-1003">Cell membrane</keyword>
<keyword evidence="7 12" id="KW-0472">Membrane</keyword>
<evidence type="ECO:0000256" key="8">
    <source>
        <dbReference type="ARBA" id="ARBA00023157"/>
    </source>
</evidence>
<sequence>MVNWLISLVRPFPQLHSQYIAVTQPIKYAKHKNNRRVWLTIVLVWAISAAIGSPIVLGLNNTPDRTPDLCLFYNSNFIIYSSLSSFYIPCIIMVFLYWNIFKALNLRARRAKAARRPQLNRDMKPGIIIENVAQTRRRLAETTLLATASLAPGSSSIIDEGPTNTGSGSQDDEEEGGSPGSDDCHIIHNDKSTDFILSTVMEETAMVATLATPSNLTADPNGNLGSRSLDIDLVTRVLNPNQTVSSISDKIGDKAPMKRKDSSTTSSMSTSTTTATAAAVTTAVTATAAAPQSIDRSNRSTQSLVKRSLSSMLRNGSEEDGTRCSKKEYKTAAEGSSRFTIYKVNKASRKKREKSSARKERKATKTLAIVLGKSL</sequence>
<evidence type="ECO:0000256" key="2">
    <source>
        <dbReference type="ARBA" id="ARBA00010663"/>
    </source>
</evidence>
<feature type="compositionally biased region" description="Basic residues" evidence="11">
    <location>
        <begin position="346"/>
        <end position="364"/>
    </location>
</feature>
<reference evidence="14 15" key="1">
    <citation type="submission" date="2019-08" db="EMBL/GenBank/DDBJ databases">
        <authorList>
            <person name="Alioto T."/>
            <person name="Alioto T."/>
            <person name="Gomez Garrido J."/>
        </authorList>
    </citation>
    <scope>NUCLEOTIDE SEQUENCE [LARGE SCALE GENOMIC DNA]</scope>
</reference>
<evidence type="ECO:0000256" key="10">
    <source>
        <dbReference type="ARBA" id="ARBA00023224"/>
    </source>
</evidence>
<dbReference type="GO" id="GO:0005886">
    <property type="term" value="C:plasma membrane"/>
    <property type="evidence" value="ECO:0007669"/>
    <property type="project" value="UniProtKB-SubCell"/>
</dbReference>
<dbReference type="PRINTS" id="PR00237">
    <property type="entry name" value="GPCRRHODOPSN"/>
</dbReference>
<feature type="compositionally biased region" description="Polar residues" evidence="11">
    <location>
        <begin position="299"/>
        <end position="314"/>
    </location>
</feature>
<dbReference type="Pfam" id="PF00001">
    <property type="entry name" value="7tm_1"/>
    <property type="match status" value="1"/>
</dbReference>
<proteinExistence type="inferred from homology"/>
<dbReference type="GO" id="GO:0045202">
    <property type="term" value="C:synapse"/>
    <property type="evidence" value="ECO:0007669"/>
    <property type="project" value="GOC"/>
</dbReference>
<dbReference type="EMBL" id="CABPRJ010000487">
    <property type="protein sequence ID" value="VVC29102.1"/>
    <property type="molecule type" value="Genomic_DNA"/>
</dbReference>
<keyword evidence="6" id="KW-0297">G-protein coupled receptor</keyword>
<keyword evidence="9 14" id="KW-0675">Receptor</keyword>
<feature type="compositionally biased region" description="Low complexity" evidence="11">
    <location>
        <begin position="263"/>
        <end position="273"/>
    </location>
</feature>
<evidence type="ECO:0000256" key="12">
    <source>
        <dbReference type="SAM" id="Phobius"/>
    </source>
</evidence>
<evidence type="ECO:0000256" key="3">
    <source>
        <dbReference type="ARBA" id="ARBA00022475"/>
    </source>
</evidence>
<dbReference type="GO" id="GO:0001591">
    <property type="term" value="F:dopamine neurotransmitter receptor activity, coupled via Gi/Go"/>
    <property type="evidence" value="ECO:0007669"/>
    <property type="project" value="TreeGrafter"/>
</dbReference>
<feature type="compositionally biased region" description="Basic and acidic residues" evidence="11">
    <location>
        <begin position="316"/>
        <end position="329"/>
    </location>
</feature>
<feature type="transmembrane region" description="Helical" evidence="12">
    <location>
        <begin position="77"/>
        <end position="100"/>
    </location>
</feature>
<keyword evidence="8" id="KW-1015">Disulfide bond</keyword>
<keyword evidence="5 12" id="KW-1133">Transmembrane helix</keyword>
<feature type="domain" description="G-protein coupled receptors family 1 profile" evidence="13">
    <location>
        <begin position="18"/>
        <end position="145"/>
    </location>
</feature>
<evidence type="ECO:0000256" key="9">
    <source>
        <dbReference type="ARBA" id="ARBA00023170"/>
    </source>
</evidence>
<dbReference type="AlphaFoldDB" id="A0A5E4MCF4"/>
<evidence type="ECO:0000313" key="14">
    <source>
        <dbReference type="EMBL" id="VVC29102.1"/>
    </source>
</evidence>
<feature type="compositionally biased region" description="Basic and acidic residues" evidence="11">
    <location>
        <begin position="250"/>
        <end position="262"/>
    </location>
</feature>
<dbReference type="PROSITE" id="PS50262">
    <property type="entry name" value="G_PROTEIN_RECEP_F1_2"/>
    <property type="match status" value="1"/>
</dbReference>
<keyword evidence="10" id="KW-0807">Transducer</keyword>
<evidence type="ECO:0000256" key="7">
    <source>
        <dbReference type="ARBA" id="ARBA00023136"/>
    </source>
</evidence>
<comment type="subcellular location">
    <subcellularLocation>
        <location evidence="1">Cell membrane</location>
        <topology evidence="1">Multi-pass membrane protein</topology>
    </subcellularLocation>
</comment>
<comment type="similarity">
    <text evidence="2">Belongs to the G-protein coupled receptor 1 family.</text>
</comment>
<evidence type="ECO:0000256" key="5">
    <source>
        <dbReference type="ARBA" id="ARBA00022989"/>
    </source>
</evidence>
<dbReference type="PANTHER" id="PTHR24248">
    <property type="entry name" value="ADRENERGIC RECEPTOR-RELATED G-PROTEIN COUPLED RECEPTOR"/>
    <property type="match status" value="1"/>
</dbReference>
<protein>
    <submittedName>
        <fullName evidence="14">G protein-coupled receptor, rhodopsin-like,GPCR, rhodopsin-like, 7TM</fullName>
    </submittedName>
</protein>
<feature type="region of interest" description="Disordered" evidence="11">
    <location>
        <begin position="246"/>
        <end position="273"/>
    </location>
</feature>
<dbReference type="GO" id="GO:0004930">
    <property type="term" value="F:G protein-coupled receptor activity"/>
    <property type="evidence" value="ECO:0007669"/>
    <property type="project" value="UniProtKB-KW"/>
</dbReference>
<feature type="transmembrane region" description="Helical" evidence="12">
    <location>
        <begin position="37"/>
        <end position="57"/>
    </location>
</feature>
<evidence type="ECO:0000313" key="15">
    <source>
        <dbReference type="Proteomes" id="UP000325440"/>
    </source>
</evidence>
<dbReference type="Proteomes" id="UP000325440">
    <property type="component" value="Unassembled WGS sequence"/>
</dbReference>
<accession>A0A5E4MCF4</accession>
<dbReference type="Gene3D" id="1.20.1070.10">
    <property type="entry name" value="Rhodopsin 7-helix transmembrane proteins"/>
    <property type="match status" value="1"/>
</dbReference>
<gene>
    <name evidence="14" type="ORF">CINCED_3A002853</name>
</gene>
<keyword evidence="4 12" id="KW-0812">Transmembrane</keyword>
<name>A0A5E4MCF4_9HEMI</name>
<dbReference type="SUPFAM" id="SSF81321">
    <property type="entry name" value="Family A G protein-coupled receptor-like"/>
    <property type="match status" value="1"/>
</dbReference>
<evidence type="ECO:0000256" key="11">
    <source>
        <dbReference type="SAM" id="MobiDB-lite"/>
    </source>
</evidence>
<evidence type="ECO:0000256" key="6">
    <source>
        <dbReference type="ARBA" id="ARBA00023040"/>
    </source>
</evidence>
<dbReference type="OrthoDB" id="10010417at2759"/>
<evidence type="ECO:0000259" key="13">
    <source>
        <dbReference type="PROSITE" id="PS50262"/>
    </source>
</evidence>
<dbReference type="InterPro" id="IPR000276">
    <property type="entry name" value="GPCR_Rhodpsn"/>
</dbReference>
<feature type="region of interest" description="Disordered" evidence="11">
    <location>
        <begin position="286"/>
        <end position="329"/>
    </location>
</feature>
<evidence type="ECO:0000256" key="4">
    <source>
        <dbReference type="ARBA" id="ARBA00022692"/>
    </source>
</evidence>
<dbReference type="PANTHER" id="PTHR24248:SF125">
    <property type="entry name" value="DOPAMINE D2-LIKE RECEPTOR"/>
    <property type="match status" value="1"/>
</dbReference>